<keyword evidence="4" id="KW-0963">Cytoplasm</keyword>
<accession>A0A261U998</accession>
<evidence type="ECO:0000256" key="4">
    <source>
        <dbReference type="HAMAP-Rule" id="MF_00528"/>
    </source>
</evidence>
<dbReference type="Pfam" id="PF02545">
    <property type="entry name" value="Maf"/>
    <property type="match status" value="1"/>
</dbReference>
<evidence type="ECO:0000313" key="6">
    <source>
        <dbReference type="Proteomes" id="UP000216885"/>
    </source>
</evidence>
<evidence type="ECO:0000256" key="1">
    <source>
        <dbReference type="ARBA" id="ARBA00001968"/>
    </source>
</evidence>
<dbReference type="EMBL" id="NEVQ01000011">
    <property type="protein sequence ID" value="OZI58161.1"/>
    <property type="molecule type" value="Genomic_DNA"/>
</dbReference>
<comment type="caution">
    <text evidence="4">Lacks conserved residue(s) required for the propagation of feature annotation.</text>
</comment>
<feature type="site" description="Important for substrate specificity" evidence="4">
    <location>
        <position position="74"/>
    </location>
</feature>
<dbReference type="InterPro" id="IPR003697">
    <property type="entry name" value="Maf-like"/>
</dbReference>
<feature type="active site" description="Proton acceptor" evidence="4">
    <location>
        <position position="73"/>
    </location>
</feature>
<organism evidence="5 6">
    <name type="scientific">Bordetella genomosp. 4</name>
    <dbReference type="NCBI Taxonomy" id="463044"/>
    <lineage>
        <taxon>Bacteria</taxon>
        <taxon>Pseudomonadati</taxon>
        <taxon>Pseudomonadota</taxon>
        <taxon>Betaproteobacteria</taxon>
        <taxon>Burkholderiales</taxon>
        <taxon>Alcaligenaceae</taxon>
        <taxon>Bordetella</taxon>
    </lineage>
</organism>
<dbReference type="GO" id="GO:0005737">
    <property type="term" value="C:cytoplasm"/>
    <property type="evidence" value="ECO:0007669"/>
    <property type="project" value="UniProtKB-SubCell"/>
</dbReference>
<dbReference type="AlphaFoldDB" id="A0A261U998"/>
<feature type="site" description="Important for substrate specificity" evidence="4">
    <location>
        <position position="16"/>
    </location>
</feature>
<dbReference type="RefSeq" id="WP_094820224.1">
    <property type="nucleotide sequence ID" value="NZ_NEVO01000005.1"/>
</dbReference>
<protein>
    <recommendedName>
        <fullName evidence="4">7-methyl-GTP pyrophosphatase</fullName>
        <shortName evidence="4">m(7)GTP pyrophosphatase</shortName>
        <ecNumber evidence="4">3.6.1.-</ecNumber>
    </recommendedName>
</protein>
<dbReference type="OrthoDB" id="9813694at2"/>
<dbReference type="InterPro" id="IPR029001">
    <property type="entry name" value="ITPase-like_fam"/>
</dbReference>
<gene>
    <name evidence="5" type="ORF">CAL20_07550</name>
</gene>
<feature type="site" description="Important for substrate specificity" evidence="4">
    <location>
        <position position="156"/>
    </location>
</feature>
<dbReference type="GO" id="GO:0009117">
    <property type="term" value="P:nucleotide metabolic process"/>
    <property type="evidence" value="ECO:0007669"/>
    <property type="project" value="UniProtKB-KW"/>
</dbReference>
<comment type="caution">
    <text evidence="5">The sequence shown here is derived from an EMBL/GenBank/DDBJ whole genome shotgun (WGS) entry which is preliminary data.</text>
</comment>
<comment type="catalytic activity">
    <reaction evidence="4">
        <text>N(7)-methyl-GTP + H2O = N(7)-methyl-GMP + diphosphate + H(+)</text>
        <dbReference type="Rhea" id="RHEA:58744"/>
        <dbReference type="ChEBI" id="CHEBI:15377"/>
        <dbReference type="ChEBI" id="CHEBI:15378"/>
        <dbReference type="ChEBI" id="CHEBI:33019"/>
        <dbReference type="ChEBI" id="CHEBI:58285"/>
        <dbReference type="ChEBI" id="CHEBI:87133"/>
    </reaction>
</comment>
<comment type="subcellular location">
    <subcellularLocation>
        <location evidence="4">Cytoplasm</location>
    </subcellularLocation>
</comment>
<comment type="similarity">
    <text evidence="4">Belongs to the Maf family. YceF subfamily.</text>
</comment>
<dbReference type="Proteomes" id="UP000216885">
    <property type="component" value="Unassembled WGS sequence"/>
</dbReference>
<dbReference type="GO" id="GO:0047429">
    <property type="term" value="F:nucleoside triphosphate diphosphatase activity"/>
    <property type="evidence" value="ECO:0007669"/>
    <property type="project" value="InterPro"/>
</dbReference>
<dbReference type="SUPFAM" id="SSF52972">
    <property type="entry name" value="ITPase-like"/>
    <property type="match status" value="1"/>
</dbReference>
<proteinExistence type="inferred from homology"/>
<dbReference type="PIRSF" id="PIRSF006305">
    <property type="entry name" value="Maf"/>
    <property type="match status" value="1"/>
</dbReference>
<sequence>MPISTPSLILASSSPYRRELLSRLRLPFEAISPNVDETPHDNEPPAALALRLSVDKAMAIASQRPGCIVIGSDQVATIDGNPIGKPGDFSRAQAQLRMLAGQTVEFHSALAVTDGQRVEKADVVTQCRFRALSDAAIDAYLRAEAPFDTAGSAKAESLGIALMEYIRSDDPTAIIGLPLITLTSMLATFGLDPLTHAQPAGQAA</sequence>
<dbReference type="PANTHER" id="PTHR43213:SF5">
    <property type="entry name" value="BIFUNCTIONAL DTTP_UTP PYROPHOSPHATASE_METHYLTRANSFERASE PROTEIN-RELATED"/>
    <property type="match status" value="1"/>
</dbReference>
<reference evidence="5 6" key="1">
    <citation type="submission" date="2017-05" db="EMBL/GenBank/DDBJ databases">
        <title>Complete and WGS of Bordetella genogroups.</title>
        <authorList>
            <person name="Spilker T."/>
            <person name="LiPuma J."/>
        </authorList>
    </citation>
    <scope>NUCLEOTIDE SEQUENCE [LARGE SCALE GENOMIC DNA]</scope>
    <source>
        <strain evidence="5 6">AU9919</strain>
    </source>
</reference>
<keyword evidence="3 4" id="KW-0546">Nucleotide metabolism</keyword>
<dbReference type="CDD" id="cd00555">
    <property type="entry name" value="Maf"/>
    <property type="match status" value="1"/>
</dbReference>
<comment type="function">
    <text evidence="4">Nucleoside triphosphate pyrophosphatase that hydrolyzes 7-methyl-GTP (m(7)GTP). May have a dual role in cell division arrest and in preventing the incorporation of modified nucleotides into cellular nucleic acids.</text>
</comment>
<dbReference type="Gene3D" id="3.90.950.10">
    <property type="match status" value="1"/>
</dbReference>
<evidence type="ECO:0000256" key="2">
    <source>
        <dbReference type="ARBA" id="ARBA00022801"/>
    </source>
</evidence>
<dbReference type="EC" id="3.6.1.-" evidence="4"/>
<evidence type="ECO:0000256" key="3">
    <source>
        <dbReference type="ARBA" id="ARBA00023080"/>
    </source>
</evidence>
<dbReference type="PANTHER" id="PTHR43213">
    <property type="entry name" value="BIFUNCTIONAL DTTP/UTP PYROPHOSPHATASE/METHYLTRANSFERASE PROTEIN-RELATED"/>
    <property type="match status" value="1"/>
</dbReference>
<comment type="cofactor">
    <cofactor evidence="1 4">
        <name>a divalent metal cation</name>
        <dbReference type="ChEBI" id="CHEBI:60240"/>
    </cofactor>
</comment>
<name>A0A261U998_9BORD</name>
<dbReference type="NCBIfam" id="TIGR00172">
    <property type="entry name" value="maf"/>
    <property type="match status" value="1"/>
</dbReference>
<dbReference type="HAMAP" id="MF_00528">
    <property type="entry name" value="Maf"/>
    <property type="match status" value="1"/>
</dbReference>
<keyword evidence="6" id="KW-1185">Reference proteome</keyword>
<keyword evidence="2 4" id="KW-0378">Hydrolase</keyword>
<evidence type="ECO:0000313" key="5">
    <source>
        <dbReference type="EMBL" id="OZI58161.1"/>
    </source>
</evidence>